<dbReference type="PANTHER" id="PTHR10982:SF21">
    <property type="entry name" value="FATTY ACID SYNTHASE SUBUNIT BETA"/>
    <property type="match status" value="1"/>
</dbReference>
<evidence type="ECO:0000259" key="4">
    <source>
        <dbReference type="Pfam" id="PF01575"/>
    </source>
</evidence>
<keyword evidence="2" id="KW-0378">Hydrolase</keyword>
<dbReference type="InterPro" id="IPR014043">
    <property type="entry name" value="Acyl_transferase_dom"/>
</dbReference>
<dbReference type="AlphaFoldDB" id="A0AA39GP13"/>
<evidence type="ECO:0000256" key="1">
    <source>
        <dbReference type="ARBA" id="ARBA00022679"/>
    </source>
</evidence>
<reference evidence="5" key="1">
    <citation type="submission" date="2022-10" db="EMBL/GenBank/DDBJ databases">
        <title>Determination and structural analysis of whole genome sequence of Sarocladium strictum F4-1.</title>
        <authorList>
            <person name="Hu L."/>
            <person name="Jiang Y."/>
        </authorList>
    </citation>
    <scope>NUCLEOTIDE SEQUENCE</scope>
    <source>
        <strain evidence="5">F4-1</strain>
    </source>
</reference>
<dbReference type="Proteomes" id="UP001175261">
    <property type="component" value="Unassembled WGS sequence"/>
</dbReference>
<sequence>MVLGMPATNDDYAAVSGDHNPIHLVNAMAVCGGLTRTITHGMYVSTAVRNLVQRLLDNSSGSTMRRYDVSFVGMVHAKDRLEVHVEHVAMCQGGKTLDIEVHKIDDGELVLVGKAHAKQTDSVYVFTSRGSQQTGMGMSLYESSRAAKDNWDRADKYFLETYGFVITQIVKNNPNELTVQFGGRKGKRIQKYYMDMVYRPRCPRVGGSTTKGMMFPQVDTDTTSYAFRCPTGQSEFSMCAVSPSKKAKFFTQTHLQLVVEITIYRVGFLRS</sequence>
<dbReference type="Gene3D" id="3.40.366.10">
    <property type="entry name" value="Malonyl-Coenzyme A Acyl Carrier Protein, domain 2"/>
    <property type="match status" value="1"/>
</dbReference>
<dbReference type="GO" id="GO:0005835">
    <property type="term" value="C:fatty acid synthase complex"/>
    <property type="evidence" value="ECO:0007669"/>
    <property type="project" value="InterPro"/>
</dbReference>
<dbReference type="PANTHER" id="PTHR10982">
    <property type="entry name" value="MALONYL COA-ACYL CARRIER PROTEIN TRANSACYLASE"/>
    <property type="match status" value="1"/>
</dbReference>
<dbReference type="InterPro" id="IPR002539">
    <property type="entry name" value="MaoC-like_dom"/>
</dbReference>
<dbReference type="EMBL" id="JAPDFR010000002">
    <property type="protein sequence ID" value="KAK0389502.1"/>
    <property type="molecule type" value="Genomic_DNA"/>
</dbReference>
<dbReference type="InterPro" id="IPR029069">
    <property type="entry name" value="HotDog_dom_sf"/>
</dbReference>
<dbReference type="GO" id="GO:0016787">
    <property type="term" value="F:hydrolase activity"/>
    <property type="evidence" value="ECO:0007669"/>
    <property type="project" value="UniProtKB-KW"/>
</dbReference>
<dbReference type="GO" id="GO:0004312">
    <property type="term" value="F:fatty acid synthase activity"/>
    <property type="evidence" value="ECO:0007669"/>
    <property type="project" value="InterPro"/>
</dbReference>
<dbReference type="InterPro" id="IPR001227">
    <property type="entry name" value="Ac_transferase_dom_sf"/>
</dbReference>
<evidence type="ECO:0008006" key="7">
    <source>
        <dbReference type="Google" id="ProtNLM"/>
    </source>
</evidence>
<gene>
    <name evidence="5" type="ORF">NLU13_3077</name>
</gene>
<dbReference type="PRINTS" id="PR01483">
    <property type="entry name" value="FASYNTHASE"/>
</dbReference>
<dbReference type="SUPFAM" id="SSF52151">
    <property type="entry name" value="FabD/lysophospholipase-like"/>
    <property type="match status" value="1"/>
</dbReference>
<evidence type="ECO:0000313" key="5">
    <source>
        <dbReference type="EMBL" id="KAK0389502.1"/>
    </source>
</evidence>
<evidence type="ECO:0000259" key="3">
    <source>
        <dbReference type="Pfam" id="PF00698"/>
    </source>
</evidence>
<dbReference type="InterPro" id="IPR050830">
    <property type="entry name" value="Fungal_FAS"/>
</dbReference>
<dbReference type="Gene3D" id="3.10.129.10">
    <property type="entry name" value="Hotdog Thioesterase"/>
    <property type="match status" value="1"/>
</dbReference>
<organism evidence="5 6">
    <name type="scientific">Sarocladium strictum</name>
    <name type="common">Black bundle disease fungus</name>
    <name type="synonym">Acremonium strictum</name>
    <dbReference type="NCBI Taxonomy" id="5046"/>
    <lineage>
        <taxon>Eukaryota</taxon>
        <taxon>Fungi</taxon>
        <taxon>Dikarya</taxon>
        <taxon>Ascomycota</taxon>
        <taxon>Pezizomycotina</taxon>
        <taxon>Sordariomycetes</taxon>
        <taxon>Hypocreomycetidae</taxon>
        <taxon>Hypocreales</taxon>
        <taxon>Sarocladiaceae</taxon>
        <taxon>Sarocladium</taxon>
    </lineage>
</organism>
<accession>A0AA39GP13</accession>
<dbReference type="InterPro" id="IPR016035">
    <property type="entry name" value="Acyl_Trfase/lysoPLipase"/>
</dbReference>
<feature type="domain" description="MaoC-like" evidence="4">
    <location>
        <begin position="6"/>
        <end position="103"/>
    </location>
</feature>
<evidence type="ECO:0000256" key="2">
    <source>
        <dbReference type="ARBA" id="ARBA00022801"/>
    </source>
</evidence>
<dbReference type="GO" id="GO:0006633">
    <property type="term" value="P:fatty acid biosynthetic process"/>
    <property type="evidence" value="ECO:0007669"/>
    <property type="project" value="InterPro"/>
</dbReference>
<evidence type="ECO:0000313" key="6">
    <source>
        <dbReference type="Proteomes" id="UP001175261"/>
    </source>
</evidence>
<protein>
    <recommendedName>
        <fullName evidence="7">MaoC-like domain-containing protein</fullName>
    </recommendedName>
</protein>
<dbReference type="Gene3D" id="6.10.60.10">
    <property type="match status" value="1"/>
</dbReference>
<proteinExistence type="predicted"/>
<dbReference type="Pfam" id="PF00698">
    <property type="entry name" value="Acyl_transf_1"/>
    <property type="match status" value="1"/>
</dbReference>
<comment type="caution">
    <text evidence="5">The sequence shown here is derived from an EMBL/GenBank/DDBJ whole genome shotgun (WGS) entry which is preliminary data.</text>
</comment>
<dbReference type="SUPFAM" id="SSF54637">
    <property type="entry name" value="Thioesterase/thiol ester dehydrase-isomerase"/>
    <property type="match status" value="1"/>
</dbReference>
<dbReference type="Pfam" id="PF01575">
    <property type="entry name" value="MaoC_dehydratas"/>
    <property type="match status" value="1"/>
</dbReference>
<keyword evidence="1" id="KW-0808">Transferase</keyword>
<dbReference type="InterPro" id="IPR003965">
    <property type="entry name" value="Fatty_acid_synthase"/>
</dbReference>
<name>A0AA39GP13_SARSR</name>
<feature type="domain" description="Malonyl-CoA:ACP transacylase (MAT)" evidence="3">
    <location>
        <begin position="123"/>
        <end position="177"/>
    </location>
</feature>
<keyword evidence="6" id="KW-1185">Reference proteome</keyword>